<reference evidence="2 3" key="1">
    <citation type="submission" date="2019-07" db="EMBL/GenBank/DDBJ databases">
        <title>Whole genome shotgun sequence of Skermanella aerolata NBRC 106429.</title>
        <authorList>
            <person name="Hosoyama A."/>
            <person name="Uohara A."/>
            <person name="Ohji S."/>
            <person name="Ichikawa N."/>
        </authorList>
    </citation>
    <scope>NUCLEOTIDE SEQUENCE [LARGE SCALE GENOMIC DNA]</scope>
    <source>
        <strain evidence="2 3">NBRC 106429</strain>
    </source>
</reference>
<comment type="caution">
    <text evidence="2">The sequence shown here is derived from an EMBL/GenBank/DDBJ whole genome shotgun (WGS) entry which is preliminary data.</text>
</comment>
<accession>A0A512DW03</accession>
<gene>
    <name evidence="2" type="ORF">SAE02_48070</name>
</gene>
<proteinExistence type="predicted"/>
<feature type="compositionally biased region" description="Polar residues" evidence="1">
    <location>
        <begin position="20"/>
        <end position="30"/>
    </location>
</feature>
<feature type="compositionally biased region" description="Basic and acidic residues" evidence="1">
    <location>
        <begin position="1"/>
        <end position="19"/>
    </location>
</feature>
<dbReference type="Proteomes" id="UP000321523">
    <property type="component" value="Unassembled WGS sequence"/>
</dbReference>
<evidence type="ECO:0000313" key="2">
    <source>
        <dbReference type="EMBL" id="GEO40659.1"/>
    </source>
</evidence>
<dbReference type="EMBL" id="BJYZ01000022">
    <property type="protein sequence ID" value="GEO40659.1"/>
    <property type="molecule type" value="Genomic_DNA"/>
</dbReference>
<protein>
    <submittedName>
        <fullName evidence="2">Uncharacterized protein</fullName>
    </submittedName>
</protein>
<keyword evidence="3" id="KW-1185">Reference proteome</keyword>
<dbReference type="AlphaFoldDB" id="A0A512DW03"/>
<feature type="region of interest" description="Disordered" evidence="1">
    <location>
        <begin position="1"/>
        <end position="46"/>
    </location>
</feature>
<dbReference type="RefSeq" id="WP_157599346.1">
    <property type="nucleotide sequence ID" value="NZ_BJYZ01000022.1"/>
</dbReference>
<feature type="compositionally biased region" description="Basic and acidic residues" evidence="1">
    <location>
        <begin position="31"/>
        <end position="46"/>
    </location>
</feature>
<sequence length="46" mass="5165">MADQNQADRNEDKPEKKNDGASQKTGNVDQKVQEEAAEERKEGGYQ</sequence>
<evidence type="ECO:0000313" key="3">
    <source>
        <dbReference type="Proteomes" id="UP000321523"/>
    </source>
</evidence>
<organism evidence="2 3">
    <name type="scientific">Skermanella aerolata</name>
    <dbReference type="NCBI Taxonomy" id="393310"/>
    <lineage>
        <taxon>Bacteria</taxon>
        <taxon>Pseudomonadati</taxon>
        <taxon>Pseudomonadota</taxon>
        <taxon>Alphaproteobacteria</taxon>
        <taxon>Rhodospirillales</taxon>
        <taxon>Azospirillaceae</taxon>
        <taxon>Skermanella</taxon>
    </lineage>
</organism>
<name>A0A512DW03_9PROT</name>
<evidence type="ECO:0000256" key="1">
    <source>
        <dbReference type="SAM" id="MobiDB-lite"/>
    </source>
</evidence>